<reference evidence="9 10" key="2">
    <citation type="submission" date="2015-10" db="EMBL/GenBank/DDBJ databases">
        <title>Draft Genome Sequence of Prosthecomicrobium hirschii ATCC 27832.</title>
        <authorList>
            <person name="Daniel J."/>
            <person name="Givan S.A."/>
            <person name="Brun Y.V."/>
            <person name="Brown P.J."/>
        </authorList>
    </citation>
    <scope>NUCLEOTIDE SEQUENCE [LARGE SCALE GENOMIC DNA]</scope>
    <source>
        <strain evidence="9 10">16</strain>
    </source>
</reference>
<sequence>MSVRAQIETFKLEQSSPADRIAHAKTLFDTEGPTNDVVDRVREIAGSFGWFGEKLRDRTRCILANVYAERGDWIGAYRALGSVRKQGWPMVVQYGSTACLAALHELGYAAVPVIEECARLMPIGERRMLELHQLLADRSKTIAVVGNSPVQIGRGAGAEIDAHDIVIRFNNFSEDDRFTVDYGRKTTIWARSGGHIDVWRRPPGAYDFVLFSGADRRYHGAQAWDVLETERAGGRAAFVPTRVFVELVKALDRMPSAGLLILHWLRKIRGPLAAGGVSYYGFKLTDQNDGTNRHYFANPTPAKGRHDWDAEAAYLATVILG</sequence>
<evidence type="ECO:0000256" key="6">
    <source>
        <dbReference type="ARBA" id="ARBA00022989"/>
    </source>
</evidence>
<comment type="caution">
    <text evidence="9">The sequence shown here is derived from an EMBL/GenBank/DDBJ whole genome shotgun (WGS) entry which is preliminary data.</text>
</comment>
<dbReference type="GO" id="GO:0016020">
    <property type="term" value="C:membrane"/>
    <property type="evidence" value="ECO:0007669"/>
    <property type="project" value="UniProtKB-SubCell"/>
</dbReference>
<reference evidence="9 10" key="1">
    <citation type="submission" date="2015-09" db="EMBL/GenBank/DDBJ databases">
        <authorList>
            <consortium name="Swine Surveillance"/>
        </authorList>
    </citation>
    <scope>NUCLEOTIDE SEQUENCE [LARGE SCALE GENOMIC DNA]</scope>
    <source>
        <strain evidence="9 10">16</strain>
    </source>
</reference>
<gene>
    <name evidence="9" type="ORF">ABB55_24960</name>
</gene>
<comment type="subcellular location">
    <subcellularLocation>
        <location evidence="2">Endomembrane system</location>
    </subcellularLocation>
    <subcellularLocation>
        <location evidence="1">Membrane</location>
        <topology evidence="1">Single-pass membrane protein</topology>
    </subcellularLocation>
</comment>
<keyword evidence="10" id="KW-1185">Reference proteome</keyword>
<evidence type="ECO:0000256" key="5">
    <source>
        <dbReference type="ARBA" id="ARBA00022692"/>
    </source>
</evidence>
<evidence type="ECO:0000313" key="9">
    <source>
        <dbReference type="EMBL" id="KPL55073.1"/>
    </source>
</evidence>
<organism evidence="9 10">
    <name type="scientific">Prosthecodimorpha hirschii</name>
    <dbReference type="NCBI Taxonomy" id="665126"/>
    <lineage>
        <taxon>Bacteria</taxon>
        <taxon>Pseudomonadati</taxon>
        <taxon>Pseudomonadota</taxon>
        <taxon>Alphaproteobacteria</taxon>
        <taxon>Hyphomicrobiales</taxon>
        <taxon>Ancalomicrobiaceae</taxon>
        <taxon>Prosthecodimorpha</taxon>
    </lineage>
</organism>
<dbReference type="AlphaFoldDB" id="A0A0N8GFR7"/>
<evidence type="ECO:0000256" key="4">
    <source>
        <dbReference type="ARBA" id="ARBA00022679"/>
    </source>
</evidence>
<evidence type="ECO:0000313" key="10">
    <source>
        <dbReference type="Proteomes" id="UP000048984"/>
    </source>
</evidence>
<evidence type="ECO:0000256" key="7">
    <source>
        <dbReference type="ARBA" id="ARBA00023136"/>
    </source>
</evidence>
<dbReference type="InterPro" id="IPR038578">
    <property type="entry name" value="GT29-like_sf"/>
</dbReference>
<keyword evidence="7" id="KW-0472">Membrane</keyword>
<keyword evidence="3" id="KW-0328">Glycosyltransferase</keyword>
<accession>A0A0N8GFR7</accession>
<name>A0A0N8GFR7_9HYPH</name>
<dbReference type="InterPro" id="IPR001675">
    <property type="entry name" value="Glyco_trans_29"/>
</dbReference>
<dbReference type="EMBL" id="LJYW01000001">
    <property type="protein sequence ID" value="KPL55073.1"/>
    <property type="molecule type" value="Genomic_DNA"/>
</dbReference>
<keyword evidence="8" id="KW-0325">Glycoprotein</keyword>
<evidence type="ECO:0000256" key="2">
    <source>
        <dbReference type="ARBA" id="ARBA00004308"/>
    </source>
</evidence>
<dbReference type="Gene3D" id="3.90.1480.20">
    <property type="entry name" value="Glycosyl transferase family 29"/>
    <property type="match status" value="1"/>
</dbReference>
<evidence type="ECO:0000256" key="1">
    <source>
        <dbReference type="ARBA" id="ARBA00004167"/>
    </source>
</evidence>
<proteinExistence type="predicted"/>
<evidence type="ECO:0000256" key="3">
    <source>
        <dbReference type="ARBA" id="ARBA00022676"/>
    </source>
</evidence>
<keyword evidence="6" id="KW-1133">Transmembrane helix</keyword>
<dbReference type="Proteomes" id="UP000048984">
    <property type="component" value="Unassembled WGS sequence"/>
</dbReference>
<keyword evidence="4" id="KW-0808">Transferase</keyword>
<protein>
    <submittedName>
        <fullName evidence="9">Uncharacterized protein</fullName>
    </submittedName>
</protein>
<dbReference type="GO" id="GO:0008373">
    <property type="term" value="F:sialyltransferase activity"/>
    <property type="evidence" value="ECO:0007669"/>
    <property type="project" value="InterPro"/>
</dbReference>
<dbReference type="GO" id="GO:0012505">
    <property type="term" value="C:endomembrane system"/>
    <property type="evidence" value="ECO:0007669"/>
    <property type="project" value="UniProtKB-SubCell"/>
</dbReference>
<evidence type="ECO:0000256" key="8">
    <source>
        <dbReference type="ARBA" id="ARBA00023180"/>
    </source>
</evidence>
<keyword evidence="5" id="KW-0812">Transmembrane</keyword>
<dbReference type="Pfam" id="PF00777">
    <property type="entry name" value="Glyco_transf_29"/>
    <property type="match status" value="1"/>
</dbReference>